<gene>
    <name evidence="1" type="ORF">METZ01_LOCUS435852</name>
</gene>
<reference evidence="1" key="1">
    <citation type="submission" date="2018-05" db="EMBL/GenBank/DDBJ databases">
        <authorList>
            <person name="Lanie J.A."/>
            <person name="Ng W.-L."/>
            <person name="Kazmierczak K.M."/>
            <person name="Andrzejewski T.M."/>
            <person name="Davidsen T.M."/>
            <person name="Wayne K.J."/>
            <person name="Tettelin H."/>
            <person name="Glass J.I."/>
            <person name="Rusch D."/>
            <person name="Podicherti R."/>
            <person name="Tsui H.-C.T."/>
            <person name="Winkler M.E."/>
        </authorList>
    </citation>
    <scope>NUCLEOTIDE SEQUENCE</scope>
</reference>
<accession>A0A382YKF9</accession>
<feature type="non-terminal residue" evidence="1">
    <location>
        <position position="67"/>
    </location>
</feature>
<proteinExistence type="predicted"/>
<sequence length="67" mass="7733">MRAWFFLLRFSLILTATMLSAMETNPAAQSSDNFVPVTDTMLQNPSPDNWPMWRHTLNGWGYSPLEQ</sequence>
<dbReference type="AlphaFoldDB" id="A0A382YKF9"/>
<dbReference type="Gene3D" id="2.140.10.10">
    <property type="entry name" value="Quinoprotein alcohol dehydrogenase-like superfamily"/>
    <property type="match status" value="1"/>
</dbReference>
<dbReference type="EMBL" id="UINC01176050">
    <property type="protein sequence ID" value="SVD82998.1"/>
    <property type="molecule type" value="Genomic_DNA"/>
</dbReference>
<organism evidence="1">
    <name type="scientific">marine metagenome</name>
    <dbReference type="NCBI Taxonomy" id="408172"/>
    <lineage>
        <taxon>unclassified sequences</taxon>
        <taxon>metagenomes</taxon>
        <taxon>ecological metagenomes</taxon>
    </lineage>
</organism>
<name>A0A382YKF9_9ZZZZ</name>
<evidence type="ECO:0000313" key="1">
    <source>
        <dbReference type="EMBL" id="SVD82998.1"/>
    </source>
</evidence>
<protein>
    <submittedName>
        <fullName evidence="1">Uncharacterized protein</fullName>
    </submittedName>
</protein>